<sequence length="535" mass="58241">MQIQWPTLFQQKPTEGGKFSPDAMALRAGDQLTAAVLEVENGRDALLSLGKFKAYARMPMPVVSGQNVQIRVEGGEQGLRLMMVPEQGQGNQARSGSPLEIRLFEPVSERPFLSPNAGMLKAGETLEGRITGFEKDGLKLVDFGRFKAFTKIDFPVRQGQVVPLQVVRSGQEITLALAPQTRSAADAREPGPASFPPHAASNQAVVSGQAAPKQPAVQGQATPSMPSEPTLQTAGKAGAATPAPPTSGEVAVLRDQIRQLLDQPSRPSSSFNNADLPDPMKKALTNLQQILSPASPEGDVGTLAARVRAFVENSGIYFEKRLAETVQKLEGRSGPLPPVELAEQPAIRNLMVTDLKPNLLVLRQFLDAQPQDAQAADRHLLETLKSVVQRAVSHIDHQQTGATEKPVDPDVLQAFSHLLFLTDNPRNAQLKVYYARKGRDGEQKKPRVSLLLDMDPMGAVRTDLWMMGRDLNVTFFVPNADIQTLVQDEQHRIGEALKPVFNTVAVNVVVNEKKIEAFDGEELFLPGQRQLDVSV</sequence>
<name>A0A5K7YYY3_9BACT</name>
<dbReference type="AlphaFoldDB" id="A0A5K7YYY3"/>
<evidence type="ECO:0000313" key="2">
    <source>
        <dbReference type="EMBL" id="BBO73645.1"/>
    </source>
</evidence>
<gene>
    <name evidence="2" type="ORF">DSCW_10620</name>
</gene>
<proteinExistence type="predicted"/>
<dbReference type="OrthoDB" id="5415182at2"/>
<protein>
    <submittedName>
        <fullName evidence="2">Uncharacterized protein</fullName>
    </submittedName>
</protein>
<dbReference type="RefSeq" id="WP_155302735.1">
    <property type="nucleotide sequence ID" value="NZ_AP021875.1"/>
</dbReference>
<dbReference type="EMBL" id="AP021875">
    <property type="protein sequence ID" value="BBO73645.1"/>
    <property type="molecule type" value="Genomic_DNA"/>
</dbReference>
<accession>A0A5K7YYY3</accession>
<dbReference type="Proteomes" id="UP000427769">
    <property type="component" value="Chromosome"/>
</dbReference>
<feature type="region of interest" description="Disordered" evidence="1">
    <location>
        <begin position="180"/>
        <end position="247"/>
    </location>
</feature>
<keyword evidence="3" id="KW-1185">Reference proteome</keyword>
<feature type="compositionally biased region" description="Polar residues" evidence="1">
    <location>
        <begin position="217"/>
        <end position="232"/>
    </location>
</feature>
<evidence type="ECO:0000256" key="1">
    <source>
        <dbReference type="SAM" id="MobiDB-lite"/>
    </source>
</evidence>
<reference evidence="2 3" key="1">
    <citation type="submission" date="2019-11" db="EMBL/GenBank/DDBJ databases">
        <title>Comparative genomics of hydrocarbon-degrading Desulfosarcina strains.</title>
        <authorList>
            <person name="Watanabe M."/>
            <person name="Kojima H."/>
            <person name="Fukui M."/>
        </authorList>
    </citation>
    <scope>NUCLEOTIDE SEQUENCE [LARGE SCALE GENOMIC DNA]</scope>
    <source>
        <strain evidence="2 3">PP31</strain>
    </source>
</reference>
<evidence type="ECO:0000313" key="3">
    <source>
        <dbReference type="Proteomes" id="UP000427769"/>
    </source>
</evidence>
<dbReference type="KEGG" id="dwd:DSCW_10620"/>
<organism evidence="2 3">
    <name type="scientific">Desulfosarcina widdelii</name>
    <dbReference type="NCBI Taxonomy" id="947919"/>
    <lineage>
        <taxon>Bacteria</taxon>
        <taxon>Pseudomonadati</taxon>
        <taxon>Thermodesulfobacteriota</taxon>
        <taxon>Desulfobacteria</taxon>
        <taxon>Desulfobacterales</taxon>
        <taxon>Desulfosarcinaceae</taxon>
        <taxon>Desulfosarcina</taxon>
    </lineage>
</organism>